<evidence type="ECO:0000313" key="19">
    <source>
        <dbReference type="Proteomes" id="UP000636949"/>
    </source>
</evidence>
<evidence type="ECO:0000256" key="6">
    <source>
        <dbReference type="ARBA" id="ARBA00013061"/>
    </source>
</evidence>
<dbReference type="PROSITE" id="PS00111">
    <property type="entry name" value="PGLYCERATE_KINASE"/>
    <property type="match status" value="1"/>
</dbReference>
<feature type="binding site" evidence="14 16">
    <location>
        <position position="319"/>
    </location>
    <ligand>
        <name>ATP</name>
        <dbReference type="ChEBI" id="CHEBI:30616"/>
    </ligand>
</feature>
<dbReference type="InterPro" id="IPR001576">
    <property type="entry name" value="Phosphoglycerate_kinase"/>
</dbReference>
<dbReference type="InterPro" id="IPR015911">
    <property type="entry name" value="Phosphoglycerate_kinase_CS"/>
</dbReference>
<dbReference type="PANTHER" id="PTHR11406:SF23">
    <property type="entry name" value="PHOSPHOGLYCERATE KINASE 1, CHLOROPLASTIC-RELATED"/>
    <property type="match status" value="1"/>
</dbReference>
<evidence type="ECO:0000256" key="2">
    <source>
        <dbReference type="ARBA" id="ARBA00004496"/>
    </source>
</evidence>
<feature type="binding site" evidence="14 16">
    <location>
        <position position="197"/>
    </location>
    <ligand>
        <name>ATP</name>
        <dbReference type="ChEBI" id="CHEBI:30616"/>
    </ligand>
</feature>
<evidence type="ECO:0000256" key="8">
    <source>
        <dbReference type="ARBA" id="ARBA00022490"/>
    </source>
</evidence>
<protein>
    <recommendedName>
        <fullName evidence="7 14">Phosphoglycerate kinase</fullName>
        <ecNumber evidence="6 14">2.7.2.3</ecNumber>
    </recommendedName>
</protein>
<feature type="binding site" evidence="15">
    <location>
        <position position="146"/>
    </location>
    <ligand>
        <name>(2R)-3-phosphoglycerate</name>
        <dbReference type="ChEBI" id="CHEBI:58272"/>
    </ligand>
</feature>
<sequence length="395" mass="42002">MNFLSITDVPLKGKKVLMRVDFNVPVKDGKVTSFVRIDAALPTIKYALNQGASVILMSHLGRPEEGEYNEEYSLKPVAECLTQKLGQSVNLIKDYLSGVNVNAGDVVICENVRFNKGEKKSDDALSRKLASLCDVFVMDAFATAHRAQASTYGVAKYAPVACAGLLLTEELNALKAVLKNPQKPLAAIVGGSKVSTKLTVLENLIDQVDQLIVGGGIANTFLVAAGFNVGKSLIEADLVDTARALIDKARAKGADIPLPIDVRVAKSFSEEAKAEIKTIESIEPDDMILDIGPLTEVKLAATIAKAKTILWNGPVGVFEFPEFEAGTKAIAKAIADSDAFSVAGGGDTIAAIEKFNIKDKVSYISTAGGAFLEFIEGKTLPGVEVLCERAQEVKA</sequence>
<dbReference type="GO" id="GO:0005829">
    <property type="term" value="C:cytosol"/>
    <property type="evidence" value="ECO:0007669"/>
    <property type="project" value="TreeGrafter"/>
</dbReference>
<reference evidence="18" key="2">
    <citation type="submission" date="2020-09" db="EMBL/GenBank/DDBJ databases">
        <authorList>
            <person name="Sun Q."/>
            <person name="Zhou Y."/>
        </authorList>
    </citation>
    <scope>NUCLEOTIDE SEQUENCE</scope>
    <source>
        <strain evidence="18">CGMCC 1.15758</strain>
    </source>
</reference>
<keyword evidence="10 14" id="KW-0547">Nucleotide-binding</keyword>
<dbReference type="EC" id="2.7.2.3" evidence="6 14"/>
<keyword evidence="8 14" id="KW-0963">Cytoplasm</keyword>
<evidence type="ECO:0000256" key="4">
    <source>
        <dbReference type="ARBA" id="ARBA00008982"/>
    </source>
</evidence>
<evidence type="ECO:0000256" key="16">
    <source>
        <dbReference type="PIRSR" id="PIRSR000724-2"/>
    </source>
</evidence>
<dbReference type="PRINTS" id="PR00477">
    <property type="entry name" value="PHGLYCKINASE"/>
</dbReference>
<comment type="pathway">
    <text evidence="3 14">Carbohydrate degradation; glycolysis; pyruvate from D-glyceraldehyde 3-phosphate: step 2/5.</text>
</comment>
<dbReference type="InterPro" id="IPR015824">
    <property type="entry name" value="Phosphoglycerate_kinase_N"/>
</dbReference>
<dbReference type="SUPFAM" id="SSF53748">
    <property type="entry name" value="Phosphoglycerate kinase"/>
    <property type="match status" value="1"/>
</dbReference>
<evidence type="ECO:0000313" key="18">
    <source>
        <dbReference type="EMBL" id="GGG03371.1"/>
    </source>
</evidence>
<evidence type="ECO:0000256" key="5">
    <source>
        <dbReference type="ARBA" id="ARBA00011245"/>
    </source>
</evidence>
<dbReference type="Pfam" id="PF00162">
    <property type="entry name" value="PGK"/>
    <property type="match status" value="1"/>
</dbReference>
<name>A0A8J2Z612_9GAMM</name>
<keyword evidence="12 14" id="KW-0067">ATP-binding</keyword>
<feature type="binding site" evidence="14 16">
    <location>
        <begin position="345"/>
        <end position="348"/>
    </location>
    <ligand>
        <name>ATP</name>
        <dbReference type="ChEBI" id="CHEBI:30616"/>
    </ligand>
</feature>
<reference evidence="18" key="1">
    <citation type="journal article" date="2014" name="Int. J. Syst. Evol. Microbiol.">
        <title>Complete genome sequence of Corynebacterium casei LMG S-19264T (=DSM 44701T), isolated from a smear-ripened cheese.</title>
        <authorList>
            <consortium name="US DOE Joint Genome Institute (JGI-PGF)"/>
            <person name="Walter F."/>
            <person name="Albersmeier A."/>
            <person name="Kalinowski J."/>
            <person name="Ruckert C."/>
        </authorList>
    </citation>
    <scope>NUCLEOTIDE SEQUENCE</scope>
    <source>
        <strain evidence="18">CGMCC 1.15758</strain>
    </source>
</reference>
<dbReference type="GO" id="GO:0005524">
    <property type="term" value="F:ATP binding"/>
    <property type="evidence" value="ECO:0007669"/>
    <property type="project" value="UniProtKB-KW"/>
</dbReference>
<dbReference type="HAMAP" id="MF_00145">
    <property type="entry name" value="Phosphoglyc_kinase"/>
    <property type="match status" value="1"/>
</dbReference>
<keyword evidence="13 14" id="KW-0324">Glycolysis</keyword>
<dbReference type="AlphaFoldDB" id="A0A8J2Z612"/>
<feature type="binding site" evidence="14">
    <location>
        <position position="113"/>
    </location>
    <ligand>
        <name>substrate</name>
    </ligand>
</feature>
<dbReference type="InterPro" id="IPR036043">
    <property type="entry name" value="Phosphoglycerate_kinase_sf"/>
</dbReference>
<gene>
    <name evidence="14 18" type="primary">pgk</name>
    <name evidence="18" type="ORF">GCM10010995_20990</name>
</gene>
<comment type="subunit">
    <text evidence="5 14">Monomer.</text>
</comment>
<dbReference type="GO" id="GO:0043531">
    <property type="term" value="F:ADP binding"/>
    <property type="evidence" value="ECO:0007669"/>
    <property type="project" value="TreeGrafter"/>
</dbReference>
<comment type="caution">
    <text evidence="14">Lacks conserved residue(s) required for the propagation of feature annotation.</text>
</comment>
<evidence type="ECO:0000256" key="13">
    <source>
        <dbReference type="ARBA" id="ARBA00023152"/>
    </source>
</evidence>
<feature type="binding site" evidence="15">
    <location>
        <position position="113"/>
    </location>
    <ligand>
        <name>(2R)-3-phosphoglycerate</name>
        <dbReference type="ChEBI" id="CHEBI:58272"/>
    </ligand>
</feature>
<evidence type="ECO:0000256" key="10">
    <source>
        <dbReference type="ARBA" id="ARBA00022741"/>
    </source>
</evidence>
<evidence type="ECO:0000256" key="9">
    <source>
        <dbReference type="ARBA" id="ARBA00022679"/>
    </source>
</evidence>
<dbReference type="OrthoDB" id="9808460at2"/>
<feature type="binding site" evidence="14 15">
    <location>
        <begin position="59"/>
        <end position="62"/>
    </location>
    <ligand>
        <name>substrate</name>
    </ligand>
</feature>
<feature type="binding site" evidence="15">
    <location>
        <position position="36"/>
    </location>
    <ligand>
        <name>(2R)-3-phosphoglycerate</name>
        <dbReference type="ChEBI" id="CHEBI:58272"/>
    </ligand>
</feature>
<dbReference type="FunFam" id="3.40.50.1260:FF:000001">
    <property type="entry name" value="Phosphoglycerate kinase"/>
    <property type="match status" value="1"/>
</dbReference>
<comment type="subcellular location">
    <subcellularLocation>
        <location evidence="2 14">Cytoplasm</location>
    </subcellularLocation>
</comment>
<proteinExistence type="inferred from homology"/>
<dbReference type="Proteomes" id="UP000636949">
    <property type="component" value="Unassembled WGS sequence"/>
</dbReference>
<feature type="binding site" evidence="14 15">
    <location>
        <begin position="21"/>
        <end position="23"/>
    </location>
    <ligand>
        <name>substrate</name>
    </ligand>
</feature>
<dbReference type="GO" id="GO:0006096">
    <property type="term" value="P:glycolytic process"/>
    <property type="evidence" value="ECO:0007669"/>
    <property type="project" value="UniProtKB-UniRule"/>
</dbReference>
<evidence type="ECO:0000256" key="3">
    <source>
        <dbReference type="ARBA" id="ARBA00004838"/>
    </source>
</evidence>
<evidence type="ECO:0000256" key="1">
    <source>
        <dbReference type="ARBA" id="ARBA00000642"/>
    </source>
</evidence>
<organism evidence="18 19">
    <name type="scientific">Cysteiniphilum litorale</name>
    <dbReference type="NCBI Taxonomy" id="2056700"/>
    <lineage>
        <taxon>Bacteria</taxon>
        <taxon>Pseudomonadati</taxon>
        <taxon>Pseudomonadota</taxon>
        <taxon>Gammaproteobacteria</taxon>
        <taxon>Thiotrichales</taxon>
        <taxon>Fastidiosibacteraceae</taxon>
        <taxon>Cysteiniphilum</taxon>
    </lineage>
</organism>
<keyword evidence="19" id="KW-1185">Reference proteome</keyword>
<evidence type="ECO:0000256" key="14">
    <source>
        <dbReference type="HAMAP-Rule" id="MF_00145"/>
    </source>
</evidence>
<evidence type="ECO:0000256" key="11">
    <source>
        <dbReference type="ARBA" id="ARBA00022777"/>
    </source>
</evidence>
<accession>A0A8J2Z612</accession>
<dbReference type="GO" id="GO:0004618">
    <property type="term" value="F:phosphoglycerate kinase activity"/>
    <property type="evidence" value="ECO:0007669"/>
    <property type="project" value="UniProtKB-UniRule"/>
</dbReference>
<keyword evidence="9 14" id="KW-0808">Transferase</keyword>
<feature type="binding site" evidence="14">
    <location>
        <position position="146"/>
    </location>
    <ligand>
        <name>substrate</name>
    </ligand>
</feature>
<evidence type="ECO:0000256" key="7">
    <source>
        <dbReference type="ARBA" id="ARBA00016471"/>
    </source>
</evidence>
<dbReference type="RefSeq" id="WP_117003425.1">
    <property type="nucleotide sequence ID" value="NZ_BMJS01000027.1"/>
</dbReference>
<dbReference type="GO" id="GO:0006094">
    <property type="term" value="P:gluconeogenesis"/>
    <property type="evidence" value="ECO:0007669"/>
    <property type="project" value="TreeGrafter"/>
</dbReference>
<comment type="caution">
    <text evidence="18">The sequence shown here is derived from an EMBL/GenBank/DDBJ whole genome shotgun (WGS) entry which is preliminary data.</text>
</comment>
<evidence type="ECO:0000256" key="15">
    <source>
        <dbReference type="PIRSR" id="PIRSR000724-1"/>
    </source>
</evidence>
<comment type="similarity">
    <text evidence="4 14 17">Belongs to the phosphoglycerate kinase family.</text>
</comment>
<dbReference type="FunFam" id="3.40.50.1260:FF:000002">
    <property type="entry name" value="Phosphoglycerate kinase"/>
    <property type="match status" value="1"/>
</dbReference>
<dbReference type="PANTHER" id="PTHR11406">
    <property type="entry name" value="PHOSPHOGLYCERATE KINASE"/>
    <property type="match status" value="1"/>
</dbReference>
<dbReference type="UniPathway" id="UPA00109">
    <property type="reaction ID" value="UER00185"/>
</dbReference>
<evidence type="ECO:0000256" key="12">
    <source>
        <dbReference type="ARBA" id="ARBA00022840"/>
    </source>
</evidence>
<dbReference type="Gene3D" id="3.40.50.1260">
    <property type="entry name" value="Phosphoglycerate kinase, N-terminal domain"/>
    <property type="match status" value="2"/>
</dbReference>
<comment type="catalytic activity">
    <reaction evidence="1 14 17">
        <text>(2R)-3-phosphoglycerate + ATP = (2R)-3-phospho-glyceroyl phosphate + ADP</text>
        <dbReference type="Rhea" id="RHEA:14801"/>
        <dbReference type="ChEBI" id="CHEBI:30616"/>
        <dbReference type="ChEBI" id="CHEBI:57604"/>
        <dbReference type="ChEBI" id="CHEBI:58272"/>
        <dbReference type="ChEBI" id="CHEBI:456216"/>
        <dbReference type="EC" id="2.7.2.3"/>
    </reaction>
</comment>
<feature type="binding site" evidence="14">
    <location>
        <position position="36"/>
    </location>
    <ligand>
        <name>substrate</name>
    </ligand>
</feature>
<keyword evidence="11 14" id="KW-0418">Kinase</keyword>
<dbReference type="EMBL" id="BMJS01000027">
    <property type="protein sequence ID" value="GGG03371.1"/>
    <property type="molecule type" value="Genomic_DNA"/>
</dbReference>
<dbReference type="PIRSF" id="PIRSF000724">
    <property type="entry name" value="Pgk"/>
    <property type="match status" value="1"/>
</dbReference>
<evidence type="ECO:0000256" key="17">
    <source>
        <dbReference type="RuleBase" id="RU000532"/>
    </source>
</evidence>